<dbReference type="Pfam" id="PF17801">
    <property type="entry name" value="Melibiase_C"/>
    <property type="match status" value="1"/>
</dbReference>
<dbReference type="Gene3D" id="2.60.40.1180">
    <property type="entry name" value="Golgi alpha-mannosidase II"/>
    <property type="match status" value="1"/>
</dbReference>
<keyword evidence="3 5" id="KW-0378">Hydrolase</keyword>
<feature type="domain" description="Alpha galactosidase C-terminal" evidence="7">
    <location>
        <begin position="377"/>
        <end position="452"/>
    </location>
</feature>
<keyword evidence="9" id="KW-1185">Reference proteome</keyword>
<organism evidence="8 9">
    <name type="scientific">Sphingomonas paucimobilis NBRC 13935</name>
    <dbReference type="NCBI Taxonomy" id="1219050"/>
    <lineage>
        <taxon>Bacteria</taxon>
        <taxon>Pseudomonadati</taxon>
        <taxon>Pseudomonadota</taxon>
        <taxon>Alphaproteobacteria</taxon>
        <taxon>Sphingomonadales</taxon>
        <taxon>Sphingomonadaceae</taxon>
        <taxon>Sphingomonas</taxon>
    </lineage>
</organism>
<dbReference type="Pfam" id="PF16499">
    <property type="entry name" value="Melibiase_2"/>
    <property type="match status" value="1"/>
</dbReference>
<dbReference type="SUPFAM" id="SSF51445">
    <property type="entry name" value="(Trans)glycosidases"/>
    <property type="match status" value="1"/>
</dbReference>
<evidence type="ECO:0000256" key="5">
    <source>
        <dbReference type="RuleBase" id="RU361168"/>
    </source>
</evidence>
<dbReference type="Proteomes" id="UP000032025">
    <property type="component" value="Unassembled WGS sequence"/>
</dbReference>
<evidence type="ECO:0000256" key="1">
    <source>
        <dbReference type="ARBA" id="ARBA00009743"/>
    </source>
</evidence>
<evidence type="ECO:0000256" key="4">
    <source>
        <dbReference type="ARBA" id="ARBA00023295"/>
    </source>
</evidence>
<dbReference type="PANTHER" id="PTHR11452:SF42">
    <property type="entry name" value="ALPHA-GALACTOSIDASE"/>
    <property type="match status" value="1"/>
</dbReference>
<gene>
    <name evidence="8" type="ORF">SP6_09_00010</name>
</gene>
<dbReference type="InterPro" id="IPR013780">
    <property type="entry name" value="Glyco_hydro_b"/>
</dbReference>
<evidence type="ECO:0000313" key="8">
    <source>
        <dbReference type="EMBL" id="GAN12391.1"/>
    </source>
</evidence>
<evidence type="ECO:0000256" key="6">
    <source>
        <dbReference type="SAM" id="SignalP"/>
    </source>
</evidence>
<dbReference type="GO" id="GO:0004557">
    <property type="term" value="F:alpha-galactosidase activity"/>
    <property type="evidence" value="ECO:0007669"/>
    <property type="project" value="UniProtKB-EC"/>
</dbReference>
<dbReference type="EC" id="3.2.1.22" evidence="5"/>
<sequence length="454" mass="50104">MQDKGINRRQALAGAAWTGTAMLAAGGAAAQVTPATPGLLAPRPPMGWNSWNSFATTITEAQARETAAIMREKLLPFGYDIFTVDIQWYEPNASSYEYSAKPMPAMDGYGRLIPAPNRFPSSADGSGFTKLAADVHAMGMKFGIHLMRGIPRLAVQRNLPILGTRYHASDIADMSSICSWNPDMYGVDMTKPGAQAYYDSVFRLYASWGVDFIKMDDMSRPYDAHAPEIEAAHRAIQNSGRPMMLSLSPGETPVIRGDHVRRHAQMWRISDDFWDEWSMLAAQFTRLENWNPWRRAGAWPDADMLPLGRLALGKRDTKFTPDEQRTLMTLWSIARSPLIMGGDLRHLDAPTLALLTNRAVIAVNQASTDNQPHFVEDGARIWSAKPEGAPNDRYLALFNTSDKAKEVGLSLRYLGLTGTVGVSNLWESRDLGPATGRIAATLPPHGAALYRLRA</sequence>
<dbReference type="SUPFAM" id="SSF51011">
    <property type="entry name" value="Glycosyl hydrolase domain"/>
    <property type="match status" value="1"/>
</dbReference>
<dbReference type="PROSITE" id="PS51318">
    <property type="entry name" value="TAT"/>
    <property type="match status" value="1"/>
</dbReference>
<reference evidence="8 9" key="1">
    <citation type="submission" date="2014-08" db="EMBL/GenBank/DDBJ databases">
        <title>Whole genome shotgun sequence of Sphingomonas paucimobilis NBRC 13935.</title>
        <authorList>
            <person name="Hosoyama A."/>
            <person name="Hashimoto M."/>
            <person name="Hosoyama Y."/>
            <person name="Noguchi M."/>
            <person name="Uohara A."/>
            <person name="Ohji S."/>
            <person name="Katano-Makiyama Y."/>
            <person name="Ichikawa N."/>
            <person name="Kimura A."/>
            <person name="Yamazoe A."/>
            <person name="Fujita N."/>
        </authorList>
    </citation>
    <scope>NUCLEOTIDE SEQUENCE [LARGE SCALE GENOMIC DNA]</scope>
    <source>
        <strain evidence="8 9">NBRC 13935</strain>
    </source>
</reference>
<dbReference type="PRINTS" id="PR00740">
    <property type="entry name" value="GLHYDRLASE27"/>
</dbReference>
<comment type="catalytic activity">
    <reaction evidence="5">
        <text>Hydrolysis of terminal, non-reducing alpha-D-galactose residues in alpha-D-galactosides, including galactose oligosaccharides, galactomannans and galactolipids.</text>
        <dbReference type="EC" id="3.2.1.22"/>
    </reaction>
</comment>
<dbReference type="PANTHER" id="PTHR11452">
    <property type="entry name" value="ALPHA-GALACTOSIDASE/ALPHA-N-ACETYLGALACTOSAMINIDASE"/>
    <property type="match status" value="1"/>
</dbReference>
<dbReference type="GeneID" id="78526436"/>
<dbReference type="InterPro" id="IPR041233">
    <property type="entry name" value="Melibiase_C"/>
</dbReference>
<dbReference type="CDD" id="cd14792">
    <property type="entry name" value="GH27"/>
    <property type="match status" value="1"/>
</dbReference>
<keyword evidence="2 6" id="KW-0732">Signal</keyword>
<evidence type="ECO:0000256" key="3">
    <source>
        <dbReference type="ARBA" id="ARBA00022801"/>
    </source>
</evidence>
<name>A0A0C9MNW5_SPHPI</name>
<dbReference type="InterPro" id="IPR006311">
    <property type="entry name" value="TAT_signal"/>
</dbReference>
<dbReference type="InterPro" id="IPR017853">
    <property type="entry name" value="GH"/>
</dbReference>
<evidence type="ECO:0000259" key="7">
    <source>
        <dbReference type="Pfam" id="PF17801"/>
    </source>
</evidence>
<accession>A0A0C9MNW5</accession>
<keyword evidence="5" id="KW-1015">Disulfide bond</keyword>
<evidence type="ECO:0000313" key="9">
    <source>
        <dbReference type="Proteomes" id="UP000032025"/>
    </source>
</evidence>
<feature type="signal peptide" evidence="6">
    <location>
        <begin position="1"/>
        <end position="30"/>
    </location>
</feature>
<evidence type="ECO:0000256" key="2">
    <source>
        <dbReference type="ARBA" id="ARBA00022729"/>
    </source>
</evidence>
<dbReference type="InterPro" id="IPR013785">
    <property type="entry name" value="Aldolase_TIM"/>
</dbReference>
<keyword evidence="4 5" id="KW-0326">Glycosidase</keyword>
<dbReference type="EMBL" id="BBJS01000009">
    <property type="protein sequence ID" value="GAN12391.1"/>
    <property type="molecule type" value="Genomic_DNA"/>
</dbReference>
<dbReference type="AlphaFoldDB" id="A0A0C9MNW5"/>
<dbReference type="RefSeq" id="WP_007405902.1">
    <property type="nucleotide sequence ID" value="NZ_BBJS01000009.1"/>
</dbReference>
<dbReference type="GO" id="GO:0005975">
    <property type="term" value="P:carbohydrate metabolic process"/>
    <property type="evidence" value="ECO:0007669"/>
    <property type="project" value="InterPro"/>
</dbReference>
<feature type="chain" id="PRO_5002199897" description="Alpha-galactosidase" evidence="6">
    <location>
        <begin position="31"/>
        <end position="454"/>
    </location>
</feature>
<comment type="caution">
    <text evidence="8">The sequence shown here is derived from an EMBL/GenBank/DDBJ whole genome shotgun (WGS) entry which is preliminary data.</text>
</comment>
<proteinExistence type="inferred from homology"/>
<comment type="similarity">
    <text evidence="1 5">Belongs to the glycosyl hydrolase 27 family.</text>
</comment>
<protein>
    <recommendedName>
        <fullName evidence="5">Alpha-galactosidase</fullName>
        <ecNumber evidence="5">3.2.1.22</ecNumber>
    </recommendedName>
    <alternativeName>
        <fullName evidence="5">Melibiase</fullName>
    </alternativeName>
</protein>
<dbReference type="InterPro" id="IPR002241">
    <property type="entry name" value="Glyco_hydro_27"/>
</dbReference>
<dbReference type="Gene3D" id="3.20.20.70">
    <property type="entry name" value="Aldolase class I"/>
    <property type="match status" value="1"/>
</dbReference>